<evidence type="ECO:0000313" key="3">
    <source>
        <dbReference type="Proteomes" id="UP000002730"/>
    </source>
</evidence>
<feature type="region of interest" description="Disordered" evidence="1">
    <location>
        <begin position="28"/>
        <end position="53"/>
    </location>
</feature>
<sequence length="70" mass="8190">MAHKNNKNIHGKVNNKTKKELKKMLVETGNEIGYSKESKKLGHDEPRPEELRSKEARLQEIKDIMKFSKK</sequence>
<evidence type="ECO:0008006" key="4">
    <source>
        <dbReference type="Google" id="ProtNLM"/>
    </source>
</evidence>
<dbReference type="RefSeq" id="WP_010077240.1">
    <property type="nucleotide sequence ID" value="NC_014393.1"/>
</dbReference>
<keyword evidence="3" id="KW-1185">Reference proteome</keyword>
<name>D9SL29_CLOC7</name>
<proteinExistence type="predicted"/>
<dbReference type="Proteomes" id="UP000002730">
    <property type="component" value="Chromosome"/>
</dbReference>
<dbReference type="EMBL" id="CP002160">
    <property type="protein sequence ID" value="ADL51545.1"/>
    <property type="molecule type" value="Genomic_DNA"/>
</dbReference>
<evidence type="ECO:0000256" key="1">
    <source>
        <dbReference type="SAM" id="MobiDB-lite"/>
    </source>
</evidence>
<reference evidence="2 3" key="1">
    <citation type="submission" date="2010-08" db="EMBL/GenBank/DDBJ databases">
        <title>Complete sequence of Clostridium cellulovorans 743B.</title>
        <authorList>
            <consortium name="US DOE Joint Genome Institute"/>
            <person name="Lucas S."/>
            <person name="Copeland A."/>
            <person name="Lapidus A."/>
            <person name="Cheng J.-F."/>
            <person name="Bruce D."/>
            <person name="Goodwin L."/>
            <person name="Pitluck S."/>
            <person name="Chertkov O."/>
            <person name="Detter J.C."/>
            <person name="Han C."/>
            <person name="Tapia R."/>
            <person name="Land M."/>
            <person name="Hauser L."/>
            <person name="Chang Y.-J."/>
            <person name="Jeffries C."/>
            <person name="Kyrpides N."/>
            <person name="Ivanova N."/>
            <person name="Mikhailova N."/>
            <person name="Hemme C.L."/>
            <person name="Woyke T."/>
        </authorList>
    </citation>
    <scope>NUCLEOTIDE SEQUENCE [LARGE SCALE GENOMIC DNA]</scope>
    <source>
        <strain evidence="3">ATCC 35296 / DSM 3052 / OCM 3 / 743B</strain>
    </source>
</reference>
<evidence type="ECO:0000313" key="2">
    <source>
        <dbReference type="EMBL" id="ADL51545.1"/>
    </source>
</evidence>
<dbReference type="KEGG" id="ccb:Clocel_1801"/>
<protein>
    <recommendedName>
        <fullName evidence="4">Small, acid-soluble spore protein, alpha/beta type</fullName>
    </recommendedName>
</protein>
<accession>D9SL29</accession>
<dbReference type="AlphaFoldDB" id="D9SL29"/>
<gene>
    <name evidence="2" type="ordered locus">Clocel_1801</name>
</gene>
<dbReference type="HOGENOM" id="CLU_203077_0_0_9"/>
<organism evidence="2 3">
    <name type="scientific">Clostridium cellulovorans (strain ATCC 35296 / DSM 3052 / OCM 3 / 743B)</name>
    <dbReference type="NCBI Taxonomy" id="573061"/>
    <lineage>
        <taxon>Bacteria</taxon>
        <taxon>Bacillati</taxon>
        <taxon>Bacillota</taxon>
        <taxon>Clostridia</taxon>
        <taxon>Eubacteriales</taxon>
        <taxon>Clostridiaceae</taxon>
        <taxon>Clostridium</taxon>
    </lineage>
</organism>
<feature type="compositionally biased region" description="Basic and acidic residues" evidence="1">
    <location>
        <begin position="34"/>
        <end position="53"/>
    </location>
</feature>